<dbReference type="Proteomes" id="UP000235916">
    <property type="component" value="Unassembled WGS sequence"/>
</dbReference>
<organism evidence="1 2">
    <name type="scientific">Kinneretia aquatilis</name>
    <dbReference type="NCBI Taxonomy" id="2070761"/>
    <lineage>
        <taxon>Bacteria</taxon>
        <taxon>Pseudomonadati</taxon>
        <taxon>Pseudomonadota</taxon>
        <taxon>Betaproteobacteria</taxon>
        <taxon>Burkholderiales</taxon>
        <taxon>Sphaerotilaceae</taxon>
        <taxon>Roseateles</taxon>
    </lineage>
</organism>
<dbReference type="Pfam" id="PF05035">
    <property type="entry name" value="DGOK"/>
    <property type="match status" value="1"/>
</dbReference>
<dbReference type="InterPro" id="IPR042258">
    <property type="entry name" value="DGOK_N"/>
</dbReference>
<comment type="caution">
    <text evidence="1">The sequence shown here is derived from an EMBL/GenBank/DDBJ whole genome shotgun (WGS) entry which is preliminary data.</text>
</comment>
<name>A0A2N8L3V5_9BURK</name>
<dbReference type="EMBL" id="POSP01000001">
    <property type="protein sequence ID" value="PND40382.1"/>
    <property type="molecule type" value="Genomic_DNA"/>
</dbReference>
<dbReference type="Gene3D" id="3.30.420.300">
    <property type="entry name" value="2-keto-3-deoxy-galactonokinase, substrate binding domain"/>
    <property type="match status" value="1"/>
</dbReference>
<sequence>MRCIAIDWGSSSRRAYALDENGQLLAERHDQAGVLHAALNCKPGQRRDFGAELTGFIGDWLRQGPRTVWLSGMIGSRLGWREAPYLPVPLALDQLGAQALDLDWPAARMVCAEPPRLRLLPGLSQLPEAGPADVMRGEETQLLGAWRHWQASGTAAGDEALFILPGTHSKWAHLRSDRGLAQVQSFQTFMTGELFRLLSQQGALGSLIDSTLPLLEHPLAQQGFDQGVDWAQDDASSLLAQLFRVRAEALLAPPPHTPGSAVDALRLQAAARLSGLLIGSELGQLRRQPALRALPLLAVGEARLCAWYARAAERLSLSLQCLDPREAHLAALRALEGLGE</sequence>
<keyword evidence="1" id="KW-0808">Transferase</keyword>
<protein>
    <submittedName>
        <fullName evidence="1">2-keto-3-deoxy-galactonokinase</fullName>
    </submittedName>
</protein>
<reference evidence="1 2" key="1">
    <citation type="submission" date="2018-01" db="EMBL/GenBank/DDBJ databases">
        <title>Draft genome sequence of Paucibacter aquatile CR182 isolated from freshwater of the Nakdong River.</title>
        <authorList>
            <person name="Choi A."/>
            <person name="Chung E.J."/>
        </authorList>
    </citation>
    <scope>NUCLEOTIDE SEQUENCE [LARGE SCALE GENOMIC DNA]</scope>
    <source>
        <strain evidence="1 2">CR182</strain>
    </source>
</reference>
<dbReference type="InterPro" id="IPR007729">
    <property type="entry name" value="DGOK"/>
</dbReference>
<dbReference type="GO" id="GO:0034194">
    <property type="term" value="P:D-galactonate catabolic process"/>
    <property type="evidence" value="ECO:0007669"/>
    <property type="project" value="InterPro"/>
</dbReference>
<gene>
    <name evidence="1" type="ORF">C1O66_03125</name>
</gene>
<evidence type="ECO:0000313" key="2">
    <source>
        <dbReference type="Proteomes" id="UP000235916"/>
    </source>
</evidence>
<evidence type="ECO:0000313" key="1">
    <source>
        <dbReference type="EMBL" id="PND40382.1"/>
    </source>
</evidence>
<dbReference type="RefSeq" id="WP_102766517.1">
    <property type="nucleotide sequence ID" value="NZ_POSP01000001.1"/>
</dbReference>
<dbReference type="OrthoDB" id="256574at2"/>
<dbReference type="AlphaFoldDB" id="A0A2N8L3V5"/>
<dbReference type="Gene3D" id="3.30.420.310">
    <property type="entry name" value="2-keto-3-deoxy-galactonokinase, C-terminal domain"/>
    <property type="match status" value="1"/>
</dbReference>
<accession>A0A2N8L3V5</accession>
<dbReference type="GO" id="GO:0008671">
    <property type="term" value="F:2-dehydro-3-deoxygalactonokinase activity"/>
    <property type="evidence" value="ECO:0007669"/>
    <property type="project" value="InterPro"/>
</dbReference>
<keyword evidence="1" id="KW-0418">Kinase</keyword>
<proteinExistence type="predicted"/>
<keyword evidence="2" id="KW-1185">Reference proteome</keyword>
<dbReference type="InterPro" id="IPR042257">
    <property type="entry name" value="DGOK_C"/>
</dbReference>